<evidence type="ECO:0000256" key="1">
    <source>
        <dbReference type="ARBA" id="ARBA00010928"/>
    </source>
</evidence>
<dbReference type="Pfam" id="PF22725">
    <property type="entry name" value="GFO_IDH_MocA_C3"/>
    <property type="match status" value="1"/>
</dbReference>
<dbReference type="InterPro" id="IPR055170">
    <property type="entry name" value="GFO_IDH_MocA-like_dom"/>
</dbReference>
<dbReference type="SUPFAM" id="SSF51735">
    <property type="entry name" value="NAD(P)-binding Rossmann-fold domains"/>
    <property type="match status" value="1"/>
</dbReference>
<dbReference type="SUPFAM" id="SSF55347">
    <property type="entry name" value="Glyceraldehyde-3-phosphate dehydrogenase-like, C-terminal domain"/>
    <property type="match status" value="1"/>
</dbReference>
<comment type="caution">
    <text evidence="5">The sequence shown here is derived from an EMBL/GenBank/DDBJ whole genome shotgun (WGS) entry which is preliminary data.</text>
</comment>
<dbReference type="Gene3D" id="3.30.360.10">
    <property type="entry name" value="Dihydrodipicolinate Reductase, domain 2"/>
    <property type="match status" value="1"/>
</dbReference>
<protein>
    <submittedName>
        <fullName evidence="5">Gfo/Idh/MocA family oxidoreductase</fullName>
    </submittedName>
</protein>
<dbReference type="Pfam" id="PF01408">
    <property type="entry name" value="GFO_IDH_MocA"/>
    <property type="match status" value="1"/>
</dbReference>
<organism evidence="5 6">
    <name type="scientific">Enterococcus larvae</name>
    <dbReference type="NCBI Taxonomy" id="2794352"/>
    <lineage>
        <taxon>Bacteria</taxon>
        <taxon>Bacillati</taxon>
        <taxon>Bacillota</taxon>
        <taxon>Bacilli</taxon>
        <taxon>Lactobacillales</taxon>
        <taxon>Enterococcaceae</taxon>
        <taxon>Enterococcus</taxon>
    </lineage>
</organism>
<evidence type="ECO:0000259" key="4">
    <source>
        <dbReference type="Pfam" id="PF22725"/>
    </source>
</evidence>
<evidence type="ECO:0000256" key="2">
    <source>
        <dbReference type="ARBA" id="ARBA00023002"/>
    </source>
</evidence>
<sequence length="343" mass="38006">MKTIRVCLIGTGRAGLIHGRNMAAKIRGGELIALCDPSQEALKAAEKELNVTYTYTDYRQALKNTEIDAVIVVTPTVYHKEIVIAAAEAGKHILCEKPLAMDEAECLEMIAAAERNQVKLQVGFMRRFDESFQEAKRIVDSGAIGEVVLVKSLTHGPSEPKPWMYDISKSNGPIGEVNSHDLDTLRWFTGSEAVSIYSIGGNFRSPEIKEDYPDYYDTVSMNLQFLDGKLGAVDGAQYVQYGYDARVEILGTNGSVLIGDQSKHKVVIANREGEIIRPAMHSWTYLFADAYVAEDQAFIDCILEDSEPFVTGYDGMMAVKLVHAGLTSLLEKRIVWIDKEEAQ</sequence>
<dbReference type="PANTHER" id="PTHR42840:SF3">
    <property type="entry name" value="BINDING ROSSMANN FOLD OXIDOREDUCTASE, PUTATIVE (AFU_ORTHOLOGUE AFUA_2G10240)-RELATED"/>
    <property type="match status" value="1"/>
</dbReference>
<dbReference type="InterPro" id="IPR000683">
    <property type="entry name" value="Gfo/Idh/MocA-like_OxRdtase_N"/>
</dbReference>
<accession>A0ABS4CNU3</accession>
<dbReference type="InterPro" id="IPR036291">
    <property type="entry name" value="NAD(P)-bd_dom_sf"/>
</dbReference>
<dbReference type="PANTHER" id="PTHR42840">
    <property type="entry name" value="NAD(P)-BINDING ROSSMANN-FOLD SUPERFAMILY PROTEIN-RELATED"/>
    <property type="match status" value="1"/>
</dbReference>
<comment type="similarity">
    <text evidence="1">Belongs to the Gfo/Idh/MocA family.</text>
</comment>
<name>A0ABS4CNU3_9ENTE</name>
<gene>
    <name evidence="5" type="ORF">I6N96_17865</name>
</gene>
<dbReference type="RefSeq" id="WP_209558932.1">
    <property type="nucleotide sequence ID" value="NZ_JAEDXU010000013.1"/>
</dbReference>
<keyword evidence="2" id="KW-0560">Oxidoreductase</keyword>
<reference evidence="5 6" key="1">
    <citation type="submission" date="2020-12" db="EMBL/GenBank/DDBJ databases">
        <title>Vagococcus allomyrinae sp. nov. and Enterococcus lavae sp. nov., isolated from the larvae of Allomyrina dichotoma.</title>
        <authorList>
            <person name="Lee S.D."/>
        </authorList>
    </citation>
    <scope>NUCLEOTIDE SEQUENCE [LARGE SCALE GENOMIC DNA]</scope>
    <source>
        <strain evidence="5 6">BWM-S5</strain>
    </source>
</reference>
<keyword evidence="6" id="KW-1185">Reference proteome</keyword>
<dbReference type="EMBL" id="JAEDXU010000013">
    <property type="protein sequence ID" value="MBP1048163.1"/>
    <property type="molecule type" value="Genomic_DNA"/>
</dbReference>
<evidence type="ECO:0000313" key="5">
    <source>
        <dbReference type="EMBL" id="MBP1048163.1"/>
    </source>
</evidence>
<dbReference type="Gene3D" id="3.40.50.720">
    <property type="entry name" value="NAD(P)-binding Rossmann-like Domain"/>
    <property type="match status" value="1"/>
</dbReference>
<feature type="domain" description="Gfo/Idh/MocA-like oxidoreductase N-terminal" evidence="3">
    <location>
        <begin position="4"/>
        <end position="124"/>
    </location>
</feature>
<evidence type="ECO:0000259" key="3">
    <source>
        <dbReference type="Pfam" id="PF01408"/>
    </source>
</evidence>
<dbReference type="Proteomes" id="UP000673375">
    <property type="component" value="Unassembled WGS sequence"/>
</dbReference>
<proteinExistence type="inferred from homology"/>
<evidence type="ECO:0000313" key="6">
    <source>
        <dbReference type="Proteomes" id="UP000673375"/>
    </source>
</evidence>
<feature type="domain" description="GFO/IDH/MocA-like oxidoreductase" evidence="4">
    <location>
        <begin position="132"/>
        <end position="256"/>
    </location>
</feature>